<dbReference type="GO" id="GO:0004066">
    <property type="term" value="F:asparagine synthase (glutamine-hydrolyzing) activity"/>
    <property type="evidence" value="ECO:0007669"/>
    <property type="project" value="UniProtKB-EC"/>
</dbReference>
<dbReference type="PANTHER" id="PTHR43284">
    <property type="entry name" value="ASPARAGINE SYNTHETASE (GLUTAMINE-HYDROLYZING)"/>
    <property type="match status" value="1"/>
</dbReference>
<feature type="binding site" evidence="10">
    <location>
        <position position="294"/>
    </location>
    <ligand>
        <name>ATP</name>
        <dbReference type="ChEBI" id="CHEBI:30616"/>
    </ligand>
</feature>
<feature type="site" description="Important for beta-aspartyl-AMP intermediate formation" evidence="11">
    <location>
        <position position="379"/>
    </location>
</feature>
<dbReference type="PROSITE" id="PS51278">
    <property type="entry name" value="GATASE_TYPE_2"/>
    <property type="match status" value="1"/>
</dbReference>
<dbReference type="InterPro" id="IPR051786">
    <property type="entry name" value="ASN_synthetase/amidase"/>
</dbReference>
<dbReference type="Pfam" id="PF00733">
    <property type="entry name" value="Asn_synthase"/>
    <property type="match status" value="1"/>
</dbReference>
<feature type="active site" description="For GATase activity" evidence="9">
    <location>
        <position position="2"/>
    </location>
</feature>
<keyword evidence="6 9" id="KW-0061">Asparagine biosynthesis</keyword>
<evidence type="ECO:0000256" key="2">
    <source>
        <dbReference type="ARBA" id="ARBA00005752"/>
    </source>
</evidence>
<dbReference type="PANTHER" id="PTHR43284:SF1">
    <property type="entry name" value="ASPARAGINE SYNTHETASE"/>
    <property type="match status" value="1"/>
</dbReference>
<dbReference type="Pfam" id="PF13537">
    <property type="entry name" value="GATase_7"/>
    <property type="match status" value="1"/>
</dbReference>
<dbReference type="SUPFAM" id="SSF56235">
    <property type="entry name" value="N-terminal nucleophile aminohydrolases (Ntn hydrolases)"/>
    <property type="match status" value="1"/>
</dbReference>
<dbReference type="SUPFAM" id="SSF52402">
    <property type="entry name" value="Adenine nucleotide alpha hydrolases-like"/>
    <property type="match status" value="1"/>
</dbReference>
<dbReference type="InterPro" id="IPR017932">
    <property type="entry name" value="GATase_2_dom"/>
</dbReference>
<evidence type="ECO:0000256" key="11">
    <source>
        <dbReference type="PIRSR" id="PIRSR001589-3"/>
    </source>
</evidence>
<evidence type="ECO:0000313" key="14">
    <source>
        <dbReference type="Proteomes" id="UP001329915"/>
    </source>
</evidence>
<dbReference type="GO" id="GO:0005829">
    <property type="term" value="C:cytosol"/>
    <property type="evidence" value="ECO:0007669"/>
    <property type="project" value="TreeGrafter"/>
</dbReference>
<dbReference type="InterPro" id="IPR001962">
    <property type="entry name" value="Asn_synthase"/>
</dbReference>
<dbReference type="NCBIfam" id="TIGR01536">
    <property type="entry name" value="asn_synth_AEB"/>
    <property type="match status" value="1"/>
</dbReference>
<dbReference type="InterPro" id="IPR006426">
    <property type="entry name" value="Asn_synth_AEB"/>
</dbReference>
<dbReference type="CDD" id="cd01991">
    <property type="entry name" value="Asn_synthase_B_C"/>
    <property type="match status" value="1"/>
</dbReference>
<dbReference type="Gene3D" id="3.40.50.620">
    <property type="entry name" value="HUPs"/>
    <property type="match status" value="1"/>
</dbReference>
<evidence type="ECO:0000313" key="13">
    <source>
        <dbReference type="EMBL" id="WRO23277.1"/>
    </source>
</evidence>
<dbReference type="InterPro" id="IPR029055">
    <property type="entry name" value="Ntn_hydrolases_N"/>
</dbReference>
<dbReference type="EC" id="6.3.5.4" evidence="3"/>
<dbReference type="InterPro" id="IPR014729">
    <property type="entry name" value="Rossmann-like_a/b/a_fold"/>
</dbReference>
<evidence type="ECO:0000256" key="4">
    <source>
        <dbReference type="ARBA" id="ARBA00022741"/>
    </source>
</evidence>
<dbReference type="KEGG" id="dbc:MFMK1_003134"/>
<keyword evidence="7 9" id="KW-0315">Glutamine amidotransferase</keyword>
<keyword evidence="4 10" id="KW-0547">Nucleotide-binding</keyword>
<name>A0AAU0URX7_9FIRM</name>
<comment type="catalytic activity">
    <reaction evidence="8">
        <text>L-aspartate + L-glutamine + ATP + H2O = L-asparagine + L-glutamate + AMP + diphosphate + H(+)</text>
        <dbReference type="Rhea" id="RHEA:12228"/>
        <dbReference type="ChEBI" id="CHEBI:15377"/>
        <dbReference type="ChEBI" id="CHEBI:15378"/>
        <dbReference type="ChEBI" id="CHEBI:29985"/>
        <dbReference type="ChEBI" id="CHEBI:29991"/>
        <dbReference type="ChEBI" id="CHEBI:30616"/>
        <dbReference type="ChEBI" id="CHEBI:33019"/>
        <dbReference type="ChEBI" id="CHEBI:58048"/>
        <dbReference type="ChEBI" id="CHEBI:58359"/>
        <dbReference type="ChEBI" id="CHEBI:456215"/>
        <dbReference type="EC" id="6.3.5.4"/>
    </reaction>
</comment>
<evidence type="ECO:0000256" key="9">
    <source>
        <dbReference type="PIRSR" id="PIRSR001589-1"/>
    </source>
</evidence>
<dbReference type="PIRSF" id="PIRSF001589">
    <property type="entry name" value="Asn_synthetase_glu-h"/>
    <property type="match status" value="1"/>
</dbReference>
<dbReference type="RefSeq" id="WP_366922659.1">
    <property type="nucleotide sequence ID" value="NZ_CP121694.1"/>
</dbReference>
<keyword evidence="14" id="KW-1185">Reference proteome</keyword>
<gene>
    <name evidence="13" type="primary">asnB</name>
    <name evidence="13" type="ORF">MFMK1_003134</name>
</gene>
<evidence type="ECO:0000256" key="3">
    <source>
        <dbReference type="ARBA" id="ARBA00012737"/>
    </source>
</evidence>
<feature type="binding site" evidence="10">
    <location>
        <position position="102"/>
    </location>
    <ligand>
        <name>L-glutamine</name>
        <dbReference type="ChEBI" id="CHEBI:58359"/>
    </ligand>
</feature>
<evidence type="ECO:0000256" key="7">
    <source>
        <dbReference type="ARBA" id="ARBA00022962"/>
    </source>
</evidence>
<proteinExistence type="inferred from homology"/>
<dbReference type="GO" id="GO:0006529">
    <property type="term" value="P:asparagine biosynthetic process"/>
    <property type="evidence" value="ECO:0007669"/>
    <property type="project" value="UniProtKB-KW"/>
</dbReference>
<dbReference type="CDD" id="cd00712">
    <property type="entry name" value="AsnB"/>
    <property type="match status" value="1"/>
</dbReference>
<evidence type="ECO:0000256" key="1">
    <source>
        <dbReference type="ARBA" id="ARBA00005187"/>
    </source>
</evidence>
<dbReference type="AlphaFoldDB" id="A0AAU0URX7"/>
<organism evidence="13 14">
    <name type="scientific">Metallumcola ferriviriculae</name>
    <dbReference type="NCBI Taxonomy" id="3039180"/>
    <lineage>
        <taxon>Bacteria</taxon>
        <taxon>Bacillati</taxon>
        <taxon>Bacillota</taxon>
        <taxon>Clostridia</taxon>
        <taxon>Neomoorellales</taxon>
        <taxon>Desulfitibacteraceae</taxon>
        <taxon>Metallumcola</taxon>
    </lineage>
</organism>
<dbReference type="GO" id="GO:0005524">
    <property type="term" value="F:ATP binding"/>
    <property type="evidence" value="ECO:0007669"/>
    <property type="project" value="UniProtKB-KW"/>
</dbReference>
<sequence length="614" mass="70347">MCGIAGWVDWQKNLLREKNVLQKMGDTLNLRGPDDAGVWLSLHCGLVHRRLVVIDPEGGKQPMTRYLGPRAYTLVYNGELYNTEDLRRQLLQRGYRFSGHSDTEVLLLSFLEWGPECVEHFNGIFAFALWDDTEESLFLARDRLGVKPLFFKTHNGGLLFGSELKSILAHPEVKPQVDSDGLAEVIALGPARTPGHGVFKGIDELKPGTWLFFSRQGIKQQQYWQLQSKEHHDSLPQTIETVRHLLTDAVERQLVSDVPVCTLLSGGLDSSGLSAIAAKYYQKHNRKTLNTYSVDYVNNDKHFHANEFQPNSDSPWIPLVANYLGTKHHDIQLDTPELASSLSDALMARDLPGMTDIDSSLYLFCKEIKQDATVALSGECADEIFGGYPWFYRQEALNAETFPWMRMQHRRLSFFSPSLIKKIKASDYLYQRYQAALQETPTRAEETLHETKMRQMLYLTLTRWMPTLLDRKDRMSMAVGLEVRVPYCDHRLVEYAWNIPWEMKNHGGHEKGILRSALEGLLPLDVIYRKKSPYPKTYNPSYLKAVSLKVDNILQDPSSPILPLINEKAVRSLIDEDARQINLPWFGQLMSGPQMLAFLIQLDLWLRHYDVELI</sequence>
<dbReference type="EMBL" id="CP121694">
    <property type="protein sequence ID" value="WRO23277.1"/>
    <property type="molecule type" value="Genomic_DNA"/>
</dbReference>
<comment type="similarity">
    <text evidence="2">Belongs to the asparagine synthetase family.</text>
</comment>
<dbReference type="Proteomes" id="UP001329915">
    <property type="component" value="Chromosome"/>
</dbReference>
<evidence type="ECO:0000256" key="6">
    <source>
        <dbReference type="ARBA" id="ARBA00022888"/>
    </source>
</evidence>
<feature type="binding site" evidence="10">
    <location>
        <position position="263"/>
    </location>
    <ligand>
        <name>ATP</name>
        <dbReference type="ChEBI" id="CHEBI:30616"/>
    </ligand>
</feature>
<feature type="binding site" evidence="10">
    <location>
        <begin position="377"/>
        <end position="378"/>
    </location>
    <ligand>
        <name>ATP</name>
        <dbReference type="ChEBI" id="CHEBI:30616"/>
    </ligand>
</feature>
<feature type="domain" description="Glutamine amidotransferase type-2" evidence="12">
    <location>
        <begin position="2"/>
        <end position="216"/>
    </location>
</feature>
<protein>
    <recommendedName>
        <fullName evidence="3">asparagine synthase (glutamine-hydrolyzing)</fullName>
        <ecNumber evidence="3">6.3.5.4</ecNumber>
    </recommendedName>
</protein>
<accession>A0AAU0URX7</accession>
<keyword evidence="5 10" id="KW-0067">ATP-binding</keyword>
<evidence type="ECO:0000256" key="5">
    <source>
        <dbReference type="ARBA" id="ARBA00022840"/>
    </source>
</evidence>
<evidence type="ECO:0000256" key="10">
    <source>
        <dbReference type="PIRSR" id="PIRSR001589-2"/>
    </source>
</evidence>
<dbReference type="Gene3D" id="3.60.20.10">
    <property type="entry name" value="Glutamine Phosphoribosylpyrophosphate, subunit 1, domain 1"/>
    <property type="match status" value="1"/>
</dbReference>
<evidence type="ECO:0000256" key="8">
    <source>
        <dbReference type="ARBA" id="ARBA00048741"/>
    </source>
</evidence>
<dbReference type="InterPro" id="IPR033738">
    <property type="entry name" value="AsnB_N"/>
</dbReference>
<keyword evidence="9" id="KW-0028">Amino-acid biosynthesis</keyword>
<keyword evidence="13" id="KW-0436">Ligase</keyword>
<comment type="pathway">
    <text evidence="1">Amino-acid biosynthesis; L-asparagine biosynthesis; L-asparagine from L-aspartate (L-Gln route): step 1/1.</text>
</comment>
<reference evidence="13 14" key="1">
    <citation type="submission" date="2023-04" db="EMBL/GenBank/DDBJ databases">
        <authorList>
            <person name="Hsu D."/>
        </authorList>
    </citation>
    <scope>NUCLEOTIDE SEQUENCE [LARGE SCALE GENOMIC DNA]</scope>
    <source>
        <strain evidence="13 14">MK1</strain>
    </source>
</reference>
<evidence type="ECO:0000259" key="12">
    <source>
        <dbReference type="PROSITE" id="PS51278"/>
    </source>
</evidence>